<evidence type="ECO:0000313" key="1">
    <source>
        <dbReference type="EMBL" id="QLY39905.1"/>
    </source>
</evidence>
<sequence>MFTLERSQSKTYFDWYLMKRVTFITGYYGSGKTEVALNLAIQKKVNTIVDLDIINPYFRTREMEDFLREQGIETISSDVDSKMHLDMPYISKKVYNPLYNEDKRVIYDLGGNDQGAKLMRQFDDYKDIDSDLFIVVNIFRMETDHEDKIIQLINRIQGTSGYQVTGLINNSNLLKDTQIDDVIEGQKILEKVSEKMNIPIVYTSYWDELNDDDLHVSNETLKIKLYFRKNWF</sequence>
<keyword evidence="2" id="KW-1185">Reference proteome</keyword>
<keyword evidence="1" id="KW-0067">ATP-binding</keyword>
<gene>
    <name evidence="1" type="ORF">HF295_03120</name>
</gene>
<proteinExistence type="predicted"/>
<protein>
    <submittedName>
        <fullName evidence="1">ATP-binding protein</fullName>
    </submittedName>
</protein>
<dbReference type="KEGG" id="tbk:HF295_03120"/>
<dbReference type="RefSeq" id="WP_312032394.1">
    <property type="nucleotide sequence ID" value="NZ_CP051151.1"/>
</dbReference>
<dbReference type="EMBL" id="CP051151">
    <property type="protein sequence ID" value="QLY39905.1"/>
    <property type="molecule type" value="Genomic_DNA"/>
</dbReference>
<dbReference type="InterPro" id="IPR027417">
    <property type="entry name" value="P-loop_NTPase"/>
</dbReference>
<organism evidence="1 2">
    <name type="scientific">Hujiaoplasma nucleasis</name>
    <dbReference type="NCBI Taxonomy" id="2725268"/>
    <lineage>
        <taxon>Bacteria</taxon>
        <taxon>Bacillati</taxon>
        <taxon>Mycoplasmatota</taxon>
        <taxon>Mollicutes</taxon>
        <taxon>Candidatus Izemoplasmatales</taxon>
        <taxon>Hujiaoplasmataceae</taxon>
        <taxon>Hujiaoplasma</taxon>
    </lineage>
</organism>
<reference evidence="1 2" key="1">
    <citation type="submission" date="2020-04" db="EMBL/GenBank/DDBJ databases">
        <authorList>
            <person name="Zheng R.K."/>
            <person name="Sun C.M."/>
        </authorList>
    </citation>
    <scope>NUCLEOTIDE SEQUENCE [LARGE SCALE GENOMIC DNA]</scope>
    <source>
        <strain evidence="2">zrk29</strain>
    </source>
</reference>
<dbReference type="Proteomes" id="UP000512167">
    <property type="component" value="Chromosome"/>
</dbReference>
<dbReference type="AlphaFoldDB" id="A0A7L6N4I5"/>
<evidence type="ECO:0000313" key="2">
    <source>
        <dbReference type="Proteomes" id="UP000512167"/>
    </source>
</evidence>
<dbReference type="SUPFAM" id="SSF52540">
    <property type="entry name" value="P-loop containing nucleoside triphosphate hydrolases"/>
    <property type="match status" value="1"/>
</dbReference>
<dbReference type="GO" id="GO:0005524">
    <property type="term" value="F:ATP binding"/>
    <property type="evidence" value="ECO:0007669"/>
    <property type="project" value="UniProtKB-KW"/>
</dbReference>
<accession>A0A7L6N4I5</accession>
<keyword evidence="1" id="KW-0547">Nucleotide-binding</keyword>
<name>A0A7L6N4I5_9MOLU</name>